<organism evidence="1 2">
    <name type="scientific">Allocatelliglobosispora scoriae</name>
    <dbReference type="NCBI Taxonomy" id="643052"/>
    <lineage>
        <taxon>Bacteria</taxon>
        <taxon>Bacillati</taxon>
        <taxon>Actinomycetota</taxon>
        <taxon>Actinomycetes</taxon>
        <taxon>Micromonosporales</taxon>
        <taxon>Micromonosporaceae</taxon>
        <taxon>Allocatelliglobosispora</taxon>
    </lineage>
</organism>
<sequence length="45" mass="4910">MELLVVLAFLLLLNVLSAAGLTVDSRISKRCDDYAADDPHIRPLA</sequence>
<reference evidence="1 2" key="1">
    <citation type="submission" date="2020-08" db="EMBL/GenBank/DDBJ databases">
        <title>Sequencing the genomes of 1000 actinobacteria strains.</title>
        <authorList>
            <person name="Klenk H.-P."/>
        </authorList>
    </citation>
    <scope>NUCLEOTIDE SEQUENCE [LARGE SCALE GENOMIC DNA]</scope>
    <source>
        <strain evidence="1 2">DSM 45362</strain>
    </source>
</reference>
<proteinExistence type="predicted"/>
<protein>
    <submittedName>
        <fullName evidence="1">Uncharacterized protein</fullName>
    </submittedName>
</protein>
<name>A0A841BJI5_9ACTN</name>
<evidence type="ECO:0000313" key="2">
    <source>
        <dbReference type="Proteomes" id="UP000587527"/>
    </source>
</evidence>
<dbReference type="Proteomes" id="UP000587527">
    <property type="component" value="Unassembled WGS sequence"/>
</dbReference>
<dbReference type="RefSeq" id="WP_184831352.1">
    <property type="nucleotide sequence ID" value="NZ_JACHMN010000001.1"/>
</dbReference>
<gene>
    <name evidence="1" type="ORF">F4553_000440</name>
</gene>
<comment type="caution">
    <text evidence="1">The sequence shown here is derived from an EMBL/GenBank/DDBJ whole genome shotgun (WGS) entry which is preliminary data.</text>
</comment>
<evidence type="ECO:0000313" key="1">
    <source>
        <dbReference type="EMBL" id="MBB5867061.1"/>
    </source>
</evidence>
<keyword evidence="2" id="KW-1185">Reference proteome</keyword>
<dbReference type="AlphaFoldDB" id="A0A841BJI5"/>
<dbReference type="EMBL" id="JACHMN010000001">
    <property type="protein sequence ID" value="MBB5867061.1"/>
    <property type="molecule type" value="Genomic_DNA"/>
</dbReference>
<accession>A0A841BJI5</accession>